<gene>
    <name evidence="1" type="ORF">CARN8_910002</name>
</gene>
<dbReference type="EMBL" id="UOYP01000717">
    <property type="protein sequence ID" value="VAY89736.1"/>
    <property type="molecule type" value="Genomic_DNA"/>
</dbReference>
<dbReference type="AlphaFoldDB" id="A0A3P3ZS36"/>
<protein>
    <submittedName>
        <fullName evidence="1">Uncharacterized protein</fullName>
    </submittedName>
</protein>
<evidence type="ECO:0000313" key="1">
    <source>
        <dbReference type="EMBL" id="VAY89736.1"/>
    </source>
</evidence>
<proteinExistence type="predicted"/>
<name>A0A3P3ZS36_9ZZZZ</name>
<organism evidence="1">
    <name type="scientific">mine drainage metagenome</name>
    <dbReference type="NCBI Taxonomy" id="410659"/>
    <lineage>
        <taxon>unclassified sequences</taxon>
        <taxon>metagenomes</taxon>
        <taxon>ecological metagenomes</taxon>
    </lineage>
</organism>
<accession>A0A3P3ZS36</accession>
<sequence>MDPAPVISVAWASQADTHKTLAAIQERKRNRIVMKISVEKIARVREQGNYQI</sequence>
<reference evidence="1" key="1">
    <citation type="submission" date="2018-10" db="EMBL/GenBank/DDBJ databases">
        <authorList>
            <person name="Plewniak F."/>
        </authorList>
    </citation>
    <scope>NUCLEOTIDE SEQUENCE</scope>
</reference>